<sequence>MFGAVVVGIGTAGWVRIRDMLAPLPGSAAEKLNVRAFISRRSLDAQHGVSQVSTEEAVSREDIQVAFICTENVSHEENVRTFLQAGKHVCVEYPMTMDHKAALELWNLAQEKGVVLHEEHIELLTEDFKELKREVEGKLLQEGTLHFTGGVLKPGFGFPAFSGIARLTWLVELFGELSVTAASMEEDSGNNYSKMTAKLLTSDSRPLTWIEERGPGLPRAKNINFQFDSCTLGKVPPAPRGAVGLFMQDLIHFSSKLAGQVSPKELHREKIRILHCLRLAESIQQLCTR</sequence>
<evidence type="ECO:0000259" key="2">
    <source>
        <dbReference type="Pfam" id="PF01408"/>
    </source>
</evidence>
<dbReference type="PANTHER" id="PTHR43377">
    <property type="entry name" value="BILIVERDIN REDUCTASE A"/>
    <property type="match status" value="1"/>
</dbReference>
<dbReference type="GO" id="GO:0004074">
    <property type="term" value="F:biliverdin reductase [NAD(P)H] activity"/>
    <property type="evidence" value="ECO:0007669"/>
    <property type="project" value="InterPro"/>
</dbReference>
<dbReference type="Proteomes" id="UP001346869">
    <property type="component" value="Unassembled WGS sequence"/>
</dbReference>
<dbReference type="EMBL" id="JAUZQC010000014">
    <property type="protein sequence ID" value="KAK5859344.1"/>
    <property type="molecule type" value="Genomic_DNA"/>
</dbReference>
<dbReference type="InterPro" id="IPR015249">
    <property type="entry name" value="Biliverdin_Rdtase_cat"/>
</dbReference>
<reference evidence="4 5" key="2">
    <citation type="journal article" date="2023" name="Mol. Biol. Evol.">
        <title>Genomics of Secondarily Temperate Adaptation in the Only Non-Antarctic Icefish.</title>
        <authorList>
            <person name="Rivera-Colon A.G."/>
            <person name="Rayamajhi N."/>
            <person name="Minhas B.F."/>
            <person name="Madrigal G."/>
            <person name="Bilyk K.T."/>
            <person name="Yoon V."/>
            <person name="Hune M."/>
            <person name="Gregory S."/>
            <person name="Cheng C.H.C."/>
            <person name="Catchen J.M."/>
        </authorList>
    </citation>
    <scope>NUCLEOTIDE SEQUENCE [LARGE SCALE GENOMIC DNA]</scope>
    <source>
        <strain evidence="4">JMC-PN-2008</strain>
    </source>
</reference>
<dbReference type="InterPro" id="IPR051450">
    <property type="entry name" value="Gfo/Idh/MocA_Oxidoreductases"/>
</dbReference>
<dbReference type="SUPFAM" id="SSF51735">
    <property type="entry name" value="NAD(P)-binding Rossmann-fold domains"/>
    <property type="match status" value="1"/>
</dbReference>
<evidence type="ECO:0000313" key="5">
    <source>
        <dbReference type="Proteomes" id="UP001346869"/>
    </source>
</evidence>
<comment type="caution">
    <text evidence="4">The sequence shown here is derived from an EMBL/GenBank/DDBJ whole genome shotgun (WGS) entry which is preliminary data.</text>
</comment>
<organism evidence="4 5">
    <name type="scientific">Eleginops maclovinus</name>
    <name type="common">Patagonian blennie</name>
    <name type="synonym">Eleginus maclovinus</name>
    <dbReference type="NCBI Taxonomy" id="56733"/>
    <lineage>
        <taxon>Eukaryota</taxon>
        <taxon>Metazoa</taxon>
        <taxon>Chordata</taxon>
        <taxon>Craniata</taxon>
        <taxon>Vertebrata</taxon>
        <taxon>Euteleostomi</taxon>
        <taxon>Actinopterygii</taxon>
        <taxon>Neopterygii</taxon>
        <taxon>Teleostei</taxon>
        <taxon>Neoteleostei</taxon>
        <taxon>Acanthomorphata</taxon>
        <taxon>Eupercaria</taxon>
        <taxon>Perciformes</taxon>
        <taxon>Notothenioidei</taxon>
        <taxon>Eleginopidae</taxon>
        <taxon>Eleginops</taxon>
    </lineage>
</organism>
<dbReference type="GO" id="GO:0042167">
    <property type="term" value="P:heme catabolic process"/>
    <property type="evidence" value="ECO:0007669"/>
    <property type="project" value="InterPro"/>
</dbReference>
<dbReference type="AlphaFoldDB" id="A0AAN7XEX4"/>
<reference evidence="4 5" key="1">
    <citation type="journal article" date="2023" name="Genes (Basel)">
        <title>Chromosome-Level Genome Assembly and Circadian Gene Repertoire of the Patagonia Blennie Eleginops maclovinus-The Closest Ancestral Proxy of Antarctic Cryonotothenioids.</title>
        <authorList>
            <person name="Cheng C.C."/>
            <person name="Rivera-Colon A.G."/>
            <person name="Minhas B.F."/>
            <person name="Wilson L."/>
            <person name="Rayamajhi N."/>
            <person name="Vargas-Chacoff L."/>
            <person name="Catchen J.M."/>
        </authorList>
    </citation>
    <scope>NUCLEOTIDE SEQUENCE [LARGE SCALE GENOMIC DNA]</scope>
    <source>
        <strain evidence="4">JMC-PN-2008</strain>
    </source>
</reference>
<keyword evidence="1" id="KW-0175">Coiled coil</keyword>
<feature type="coiled-coil region" evidence="1">
    <location>
        <begin position="114"/>
        <end position="141"/>
    </location>
</feature>
<dbReference type="GO" id="GO:0008270">
    <property type="term" value="F:zinc ion binding"/>
    <property type="evidence" value="ECO:0007669"/>
    <property type="project" value="InterPro"/>
</dbReference>
<keyword evidence="5" id="KW-1185">Reference proteome</keyword>
<feature type="domain" description="Biliverdin reductase catalytic" evidence="3">
    <location>
        <begin position="128"/>
        <end position="239"/>
    </location>
</feature>
<dbReference type="SUPFAM" id="SSF55347">
    <property type="entry name" value="Glyceraldehyde-3-phosphate dehydrogenase-like, C-terminal domain"/>
    <property type="match status" value="1"/>
</dbReference>
<dbReference type="InterPro" id="IPR036291">
    <property type="entry name" value="NAD(P)-bd_dom_sf"/>
</dbReference>
<name>A0AAN7XEX4_ELEMC</name>
<dbReference type="PANTHER" id="PTHR43377:SF1">
    <property type="entry name" value="BILIVERDIN REDUCTASE A"/>
    <property type="match status" value="1"/>
</dbReference>
<evidence type="ECO:0008006" key="6">
    <source>
        <dbReference type="Google" id="ProtNLM"/>
    </source>
</evidence>
<dbReference type="Pfam" id="PF01408">
    <property type="entry name" value="GFO_IDH_MocA"/>
    <property type="match status" value="1"/>
</dbReference>
<evidence type="ECO:0000313" key="4">
    <source>
        <dbReference type="EMBL" id="KAK5859344.1"/>
    </source>
</evidence>
<dbReference type="GO" id="GO:0000166">
    <property type="term" value="F:nucleotide binding"/>
    <property type="evidence" value="ECO:0007669"/>
    <property type="project" value="InterPro"/>
</dbReference>
<evidence type="ECO:0000256" key="1">
    <source>
        <dbReference type="SAM" id="Coils"/>
    </source>
</evidence>
<dbReference type="Gene3D" id="3.30.360.10">
    <property type="entry name" value="Dihydrodipicolinate Reductase, domain 2"/>
    <property type="match status" value="1"/>
</dbReference>
<feature type="domain" description="Gfo/Idh/MocA-like oxidoreductase N-terminal" evidence="2">
    <location>
        <begin position="3"/>
        <end position="120"/>
    </location>
</feature>
<gene>
    <name evidence="4" type="ORF">PBY51_020907</name>
</gene>
<accession>A0AAN7XEX4</accession>
<protein>
    <recommendedName>
        <fullName evidence="6">Biliverdin reductase A</fullName>
    </recommendedName>
</protein>
<proteinExistence type="predicted"/>
<evidence type="ECO:0000259" key="3">
    <source>
        <dbReference type="Pfam" id="PF09166"/>
    </source>
</evidence>
<dbReference type="Pfam" id="PF09166">
    <property type="entry name" value="Biliv-reduc_cat"/>
    <property type="match status" value="1"/>
</dbReference>
<dbReference type="Gene3D" id="3.40.50.720">
    <property type="entry name" value="NAD(P)-binding Rossmann-like Domain"/>
    <property type="match status" value="1"/>
</dbReference>
<dbReference type="InterPro" id="IPR000683">
    <property type="entry name" value="Gfo/Idh/MocA-like_OxRdtase_N"/>
</dbReference>